<dbReference type="SUPFAM" id="SSF47203">
    <property type="entry name" value="Acyl-CoA dehydrogenase C-terminal domain-like"/>
    <property type="match status" value="1"/>
</dbReference>
<dbReference type="InterPro" id="IPR046373">
    <property type="entry name" value="Acyl-CoA_Oxase/DH_mid-dom_sf"/>
</dbReference>
<dbReference type="Pfam" id="PF02770">
    <property type="entry name" value="Acyl-CoA_dh_M"/>
    <property type="match status" value="1"/>
</dbReference>
<dbReference type="GO" id="GO:0070991">
    <property type="term" value="F:medium-chain fatty acyl-CoA dehydrogenase activity"/>
    <property type="evidence" value="ECO:0007669"/>
    <property type="project" value="UniProtKB-EC"/>
</dbReference>
<accession>A0A161JNB8</accession>
<evidence type="ECO:0000259" key="8">
    <source>
        <dbReference type="Pfam" id="PF02771"/>
    </source>
</evidence>
<keyword evidence="3" id="KW-0285">Flavoprotein</keyword>
<dbReference type="SUPFAM" id="SSF56645">
    <property type="entry name" value="Acyl-CoA dehydrogenase NM domain-like"/>
    <property type="match status" value="1"/>
</dbReference>
<feature type="domain" description="Acetyl-CoA dehydrogenase-like C-terminal" evidence="9">
    <location>
        <begin position="468"/>
        <end position="590"/>
    </location>
</feature>
<feature type="domain" description="Acyl-CoA dehydrogenase/oxidase C-terminal" evidence="6">
    <location>
        <begin position="281"/>
        <end position="453"/>
    </location>
</feature>
<dbReference type="InterPro" id="IPR037069">
    <property type="entry name" value="AcylCoA_DH/ox_N_sf"/>
</dbReference>
<dbReference type="PANTHER" id="PTHR42803">
    <property type="entry name" value="ACYL-COA DEHYDROGENASE"/>
    <property type="match status" value="1"/>
</dbReference>
<feature type="domain" description="Acyl-CoA oxidase/dehydrogenase middle" evidence="7">
    <location>
        <begin position="162"/>
        <end position="271"/>
    </location>
</feature>
<dbReference type="Gene3D" id="1.20.140.10">
    <property type="entry name" value="Butyryl-CoA Dehydrogenase, subunit A, domain 3"/>
    <property type="match status" value="1"/>
</dbReference>
<dbReference type="EC" id="1.3.8.7" evidence="10"/>
<dbReference type="InterPro" id="IPR025878">
    <property type="entry name" value="Acyl-CoA_dh-like_C_dom"/>
</dbReference>
<evidence type="ECO:0000256" key="4">
    <source>
        <dbReference type="ARBA" id="ARBA00022827"/>
    </source>
</evidence>
<evidence type="ECO:0000256" key="5">
    <source>
        <dbReference type="ARBA" id="ARBA00023002"/>
    </source>
</evidence>
<dbReference type="InterPro" id="IPR052166">
    <property type="entry name" value="Diverse_Acyl-CoA_DH"/>
</dbReference>
<proteinExistence type="inferred from homology"/>
<gene>
    <name evidence="10" type="ORF">MGWOODY_Tha2013</name>
</gene>
<evidence type="ECO:0000256" key="2">
    <source>
        <dbReference type="ARBA" id="ARBA00009347"/>
    </source>
</evidence>
<comment type="similarity">
    <text evidence="2">Belongs to the acyl-CoA dehydrogenase family.</text>
</comment>
<dbReference type="Pfam" id="PF02771">
    <property type="entry name" value="Acyl-CoA_dh_N"/>
    <property type="match status" value="1"/>
</dbReference>
<dbReference type="Pfam" id="PF00441">
    <property type="entry name" value="Acyl-CoA_dh_1"/>
    <property type="match status" value="1"/>
</dbReference>
<evidence type="ECO:0000259" key="9">
    <source>
        <dbReference type="Pfam" id="PF12806"/>
    </source>
</evidence>
<dbReference type="Gene3D" id="1.10.540.10">
    <property type="entry name" value="Acyl-CoA dehydrogenase/oxidase, N-terminal domain"/>
    <property type="match status" value="1"/>
</dbReference>
<dbReference type="EMBL" id="CZQC01000026">
    <property type="protein sequence ID" value="CUS40802.1"/>
    <property type="molecule type" value="Genomic_DNA"/>
</dbReference>
<evidence type="ECO:0000256" key="3">
    <source>
        <dbReference type="ARBA" id="ARBA00022630"/>
    </source>
</evidence>
<keyword evidence="4" id="KW-0274">FAD</keyword>
<evidence type="ECO:0000259" key="7">
    <source>
        <dbReference type="Pfam" id="PF02770"/>
    </source>
</evidence>
<dbReference type="InterPro" id="IPR006091">
    <property type="entry name" value="Acyl-CoA_Oxase/DH_mid-dom"/>
</dbReference>
<organism evidence="10">
    <name type="scientific">hydrothermal vent metagenome</name>
    <dbReference type="NCBI Taxonomy" id="652676"/>
    <lineage>
        <taxon>unclassified sequences</taxon>
        <taxon>metagenomes</taxon>
        <taxon>ecological metagenomes</taxon>
    </lineage>
</organism>
<feature type="domain" description="Acyl-CoA dehydrogenase/oxidase N-terminal" evidence="8">
    <location>
        <begin position="75"/>
        <end position="157"/>
    </location>
</feature>
<dbReference type="GO" id="GO:0050660">
    <property type="term" value="F:flavin adenine dinucleotide binding"/>
    <property type="evidence" value="ECO:0007669"/>
    <property type="project" value="InterPro"/>
</dbReference>
<evidence type="ECO:0000256" key="1">
    <source>
        <dbReference type="ARBA" id="ARBA00001974"/>
    </source>
</evidence>
<dbReference type="InterPro" id="IPR036250">
    <property type="entry name" value="AcylCo_DH-like_C"/>
</dbReference>
<evidence type="ECO:0000259" key="6">
    <source>
        <dbReference type="Pfam" id="PF00441"/>
    </source>
</evidence>
<sequence length="598" mass="64930">MTAFKAPLRDMRFALHEVLDVSSHYAAIGRSDLNAELVDAVLEEGGRFTAGVLAPLNRSGDEEGVTFNNGEVKTPDGFPEAYRQFCENGWASMTGPEEYGGQGLPVSMAAPFHEMMMAANLSFRVYSGLTEGAVLALTKHGSEALKDAYLPKLVSGEWLGTMCLTEPHAGTDLALLRTKAEPQADGSYAVSGTKIFISGGEQDMSSNIIHLVLARLPDAPAGVKGISLFLVPKFLPTEAGEPGERNPAVCGSVEHKMGIKAAATCVMNFDSAKGWLIGDENKGLACMFTMMNDARFQVGLQGLGIGEMAYQGAVEYALERLQSRALSGPQHPELAADPIIVHPDVRRMLLTQKTLVEGCRVLAYDAALALDIEHFHDDAAERKLAGTRAALLIPIVKSFLTDMSAEAANIGMQVYGGHGFIREWGMEQLVRDGRITQIYEGTNGIQSLDLLRRKVMGDQGAELTRLQDEIDAFCQQQESNVALASLLTPLLSVNAHWRSLAADIMQRSAQNSEEIGGCATDFMQFSAYALLAYAWARMATVAAKRAQENPEDVGFYQAKIASARFYAERILPRADMHRQVLQTPVDSLFGLTAEQFVR</sequence>
<comment type="cofactor">
    <cofactor evidence="1">
        <name>FAD</name>
        <dbReference type="ChEBI" id="CHEBI:57692"/>
    </cofactor>
</comment>
<protein>
    <submittedName>
        <fullName evidence="10">Acyl-CoA dehydrogenase</fullName>
        <ecNumber evidence="10">1.3.8.7</ecNumber>
    </submittedName>
</protein>
<dbReference type="InterPro" id="IPR013786">
    <property type="entry name" value="AcylCoA_DH/ox_N"/>
</dbReference>
<reference evidence="10" key="1">
    <citation type="submission" date="2015-10" db="EMBL/GenBank/DDBJ databases">
        <authorList>
            <person name="Gilbert D.G."/>
        </authorList>
    </citation>
    <scope>NUCLEOTIDE SEQUENCE</scope>
</reference>
<dbReference type="AlphaFoldDB" id="A0A161JNB8"/>
<evidence type="ECO:0000313" key="10">
    <source>
        <dbReference type="EMBL" id="CUS40802.1"/>
    </source>
</evidence>
<dbReference type="InterPro" id="IPR009100">
    <property type="entry name" value="AcylCoA_DH/oxidase_NM_dom_sf"/>
</dbReference>
<dbReference type="PANTHER" id="PTHR42803:SF1">
    <property type="entry name" value="BROAD-SPECIFICITY LINEAR ACYL-COA DEHYDROGENASE FADE5"/>
    <property type="match status" value="1"/>
</dbReference>
<dbReference type="Gene3D" id="2.40.110.10">
    <property type="entry name" value="Butyryl-CoA Dehydrogenase, subunit A, domain 2"/>
    <property type="match status" value="1"/>
</dbReference>
<name>A0A161JNB8_9ZZZZ</name>
<dbReference type="Pfam" id="PF12806">
    <property type="entry name" value="Acyl-CoA_dh_C"/>
    <property type="match status" value="1"/>
</dbReference>
<dbReference type="InterPro" id="IPR009075">
    <property type="entry name" value="AcylCo_DH/oxidase_C"/>
</dbReference>
<keyword evidence="5 10" id="KW-0560">Oxidoreductase</keyword>
<dbReference type="FunFam" id="2.40.110.10:FF:000031">
    <property type="entry name" value="Acyl-CoA dehydrogenase, putative"/>
    <property type="match status" value="1"/>
</dbReference>